<feature type="non-terminal residue" evidence="1">
    <location>
        <position position="107"/>
    </location>
</feature>
<sequence>MENKTVGIGVGPVYNRNEVNYQNQFVPQAVLLRTGKVNIPHARPQPVPIGKAKVFAPVPADRQNRPFLVPTDRGHSPSNYTPYVPTMSYNHMKYGGDRWATLVKPSA</sequence>
<accession>A0A699UFU1</accession>
<comment type="caution">
    <text evidence="1">The sequence shown here is derived from an EMBL/GenBank/DDBJ whole genome shotgun (WGS) entry which is preliminary data.</text>
</comment>
<organism evidence="1">
    <name type="scientific">Tanacetum cinerariifolium</name>
    <name type="common">Dalmatian daisy</name>
    <name type="synonym">Chrysanthemum cinerariifolium</name>
    <dbReference type="NCBI Taxonomy" id="118510"/>
    <lineage>
        <taxon>Eukaryota</taxon>
        <taxon>Viridiplantae</taxon>
        <taxon>Streptophyta</taxon>
        <taxon>Embryophyta</taxon>
        <taxon>Tracheophyta</taxon>
        <taxon>Spermatophyta</taxon>
        <taxon>Magnoliopsida</taxon>
        <taxon>eudicotyledons</taxon>
        <taxon>Gunneridae</taxon>
        <taxon>Pentapetalae</taxon>
        <taxon>asterids</taxon>
        <taxon>campanulids</taxon>
        <taxon>Asterales</taxon>
        <taxon>Asteraceae</taxon>
        <taxon>Asteroideae</taxon>
        <taxon>Anthemideae</taxon>
        <taxon>Anthemidinae</taxon>
        <taxon>Tanacetum</taxon>
    </lineage>
</organism>
<proteinExistence type="predicted"/>
<protein>
    <submittedName>
        <fullName evidence="1">Uncharacterized protein</fullName>
    </submittedName>
</protein>
<evidence type="ECO:0000313" key="1">
    <source>
        <dbReference type="EMBL" id="GFD20118.1"/>
    </source>
</evidence>
<reference evidence="1" key="1">
    <citation type="journal article" date="2019" name="Sci. Rep.">
        <title>Draft genome of Tanacetum cinerariifolium, the natural source of mosquito coil.</title>
        <authorList>
            <person name="Yamashiro T."/>
            <person name="Shiraishi A."/>
            <person name="Satake H."/>
            <person name="Nakayama K."/>
        </authorList>
    </citation>
    <scope>NUCLEOTIDE SEQUENCE</scope>
</reference>
<dbReference type="AlphaFoldDB" id="A0A699UFU1"/>
<gene>
    <name evidence="1" type="ORF">Tci_892087</name>
</gene>
<dbReference type="EMBL" id="BKCJ011319746">
    <property type="protein sequence ID" value="GFD20118.1"/>
    <property type="molecule type" value="Genomic_DNA"/>
</dbReference>
<name>A0A699UFU1_TANCI</name>